<organism evidence="4 5">
    <name type="scientific">Henosepilachna vigintioctopunctata</name>
    <dbReference type="NCBI Taxonomy" id="420089"/>
    <lineage>
        <taxon>Eukaryota</taxon>
        <taxon>Metazoa</taxon>
        <taxon>Ecdysozoa</taxon>
        <taxon>Arthropoda</taxon>
        <taxon>Hexapoda</taxon>
        <taxon>Insecta</taxon>
        <taxon>Pterygota</taxon>
        <taxon>Neoptera</taxon>
        <taxon>Endopterygota</taxon>
        <taxon>Coleoptera</taxon>
        <taxon>Polyphaga</taxon>
        <taxon>Cucujiformia</taxon>
        <taxon>Coccinelloidea</taxon>
        <taxon>Coccinellidae</taxon>
        <taxon>Epilachninae</taxon>
        <taxon>Epilachnini</taxon>
        <taxon>Henosepilachna</taxon>
    </lineage>
</organism>
<evidence type="ECO:0000259" key="3">
    <source>
        <dbReference type="Pfam" id="PF10650"/>
    </source>
</evidence>
<comment type="caution">
    <text evidence="4">The sequence shown here is derived from an EMBL/GenBank/DDBJ whole genome shotgun (WGS) entry which is preliminary data.</text>
</comment>
<gene>
    <name evidence="4" type="ORF">WA026_020790</name>
</gene>
<evidence type="ECO:0000313" key="4">
    <source>
        <dbReference type="EMBL" id="KAK9873056.1"/>
    </source>
</evidence>
<keyword evidence="1" id="KW-0175">Coiled coil</keyword>
<dbReference type="EMBL" id="JARQZJ010000015">
    <property type="protein sequence ID" value="KAK9873056.1"/>
    <property type="molecule type" value="Genomic_DNA"/>
</dbReference>
<feature type="compositionally biased region" description="Basic residues" evidence="2">
    <location>
        <begin position="69"/>
        <end position="93"/>
    </location>
</feature>
<dbReference type="InterPro" id="IPR019607">
    <property type="entry name" value="Putative_zinc-finger_domain"/>
</dbReference>
<feature type="region of interest" description="Disordered" evidence="2">
    <location>
        <begin position="69"/>
        <end position="108"/>
    </location>
</feature>
<feature type="domain" description="Putative zinc-finger" evidence="3">
    <location>
        <begin position="664"/>
        <end position="682"/>
    </location>
</feature>
<dbReference type="Pfam" id="PF10650">
    <property type="entry name" value="zf-C3H1"/>
    <property type="match status" value="1"/>
</dbReference>
<evidence type="ECO:0000256" key="1">
    <source>
        <dbReference type="SAM" id="Coils"/>
    </source>
</evidence>
<evidence type="ECO:0000256" key="2">
    <source>
        <dbReference type="SAM" id="MobiDB-lite"/>
    </source>
</evidence>
<proteinExistence type="predicted"/>
<evidence type="ECO:0000313" key="5">
    <source>
        <dbReference type="Proteomes" id="UP001431783"/>
    </source>
</evidence>
<name>A0AAW1TNF5_9CUCU</name>
<sequence length="687" mass="78012">MKMTPILDGCSEREEGEIVDDDLEAISDDSIIATPITGKFNTHKENLRALSLSSVSDIEVEECLRKSAKKRKIRRRSSTSCKKTKSSKTHSQRRINSESNSDSDENVSLTKKLLQEAIRIDKKDAHSNSLRTRLRGMVAGPTYNLEVPKNILQITDTHPDNEDSPLEIEENKEFNELPVNLDQDDELIELRLAALKTAVMNKFQHRKKRNINNTLNKPINLDINKENSSDNVNTHLNIESTNNCANDISDNNDAVDNSANNSEEDEDILRALLLSSISKKITNKVVTPKVKSKPDTEATSHNLTNQVKSNTAHAIVPKPKGDLNIPKIPRFILSVNNSDSDSDENNLQGDIKGNKISKTSSDVPYIQREVENEVEKFLKQQRAEVEANQKLTTRDLTIKSSVLPVVSSKNAMRNSIYKLLPKSKQLEYEKLIQKLNNAEKINRAKKIPNKIDSKAKSFKNEETNVTDHKVPKNGELQRTLKDMQTQINGRLQIKGKYHVLTPLMRKMNEASQEQKRHEIRIKHLLNQLKEARNQSQKSQQSFNVLLKQFFKKKEEIDERIVNKKLIPQVPVTSTPKCAKLENKKTASTSCVPMILPVKSFSSSLPQEKLQCKVILDKCPDNLTDPNDIEFRKLEPVVPLTISKYTSPLDYKISSSNQIDPMEILCPFEINGTCRDKECSFNHYIKKV</sequence>
<keyword evidence="5" id="KW-1185">Reference proteome</keyword>
<dbReference type="Proteomes" id="UP001431783">
    <property type="component" value="Unassembled WGS sequence"/>
</dbReference>
<accession>A0AAW1TNF5</accession>
<protein>
    <recommendedName>
        <fullName evidence="3">Putative zinc-finger domain-containing protein</fullName>
    </recommendedName>
</protein>
<feature type="coiled-coil region" evidence="1">
    <location>
        <begin position="507"/>
        <end position="541"/>
    </location>
</feature>
<dbReference type="AlphaFoldDB" id="A0AAW1TNF5"/>
<reference evidence="4 5" key="1">
    <citation type="submission" date="2023-03" db="EMBL/GenBank/DDBJ databases">
        <title>Genome insight into feeding habits of ladybird beetles.</title>
        <authorList>
            <person name="Li H.-S."/>
            <person name="Huang Y.-H."/>
            <person name="Pang H."/>
        </authorList>
    </citation>
    <scope>NUCLEOTIDE SEQUENCE [LARGE SCALE GENOMIC DNA]</scope>
    <source>
        <strain evidence="4">SYSU_2023b</strain>
        <tissue evidence="4">Whole body</tissue>
    </source>
</reference>